<keyword evidence="1" id="KW-0175">Coiled coil</keyword>
<dbReference type="EMBL" id="BARU01045571">
    <property type="protein sequence ID" value="GAH94572.1"/>
    <property type="molecule type" value="Genomic_DNA"/>
</dbReference>
<accession>X1JKI1</accession>
<feature type="coiled-coil region" evidence="1">
    <location>
        <begin position="15"/>
        <end position="45"/>
    </location>
</feature>
<proteinExistence type="predicted"/>
<organism evidence="2">
    <name type="scientific">marine sediment metagenome</name>
    <dbReference type="NCBI Taxonomy" id="412755"/>
    <lineage>
        <taxon>unclassified sequences</taxon>
        <taxon>metagenomes</taxon>
        <taxon>ecological metagenomes</taxon>
    </lineage>
</organism>
<comment type="caution">
    <text evidence="2">The sequence shown here is derived from an EMBL/GenBank/DDBJ whole genome shotgun (WGS) entry which is preliminary data.</text>
</comment>
<dbReference type="AlphaFoldDB" id="X1JKI1"/>
<sequence>MRVESLTEDELVKRIDALKESEARIRAERQELERQLRDMKQERLLNRGAEG</sequence>
<evidence type="ECO:0000256" key="1">
    <source>
        <dbReference type="SAM" id="Coils"/>
    </source>
</evidence>
<protein>
    <submittedName>
        <fullName evidence="2">Uncharacterized protein</fullName>
    </submittedName>
</protein>
<reference evidence="2" key="1">
    <citation type="journal article" date="2014" name="Front. Microbiol.">
        <title>High frequency of phylogenetically diverse reductive dehalogenase-homologous genes in deep subseafloor sedimentary metagenomes.</title>
        <authorList>
            <person name="Kawai M."/>
            <person name="Futagami T."/>
            <person name="Toyoda A."/>
            <person name="Takaki Y."/>
            <person name="Nishi S."/>
            <person name="Hori S."/>
            <person name="Arai W."/>
            <person name="Tsubouchi T."/>
            <person name="Morono Y."/>
            <person name="Uchiyama I."/>
            <person name="Ito T."/>
            <person name="Fujiyama A."/>
            <person name="Inagaki F."/>
            <person name="Takami H."/>
        </authorList>
    </citation>
    <scope>NUCLEOTIDE SEQUENCE</scope>
    <source>
        <strain evidence="2">Expedition CK06-06</strain>
    </source>
</reference>
<name>X1JKI1_9ZZZZ</name>
<gene>
    <name evidence="2" type="ORF">S03H2_69094</name>
</gene>
<feature type="non-terminal residue" evidence="2">
    <location>
        <position position="51"/>
    </location>
</feature>
<evidence type="ECO:0000313" key="2">
    <source>
        <dbReference type="EMBL" id="GAH94572.1"/>
    </source>
</evidence>